<dbReference type="InterPro" id="IPR039844">
    <property type="entry name" value="URB1"/>
</dbReference>
<dbReference type="Pfam" id="PF16201">
    <property type="entry name" value="NopRA1"/>
    <property type="match status" value="1"/>
</dbReference>
<evidence type="ECO:0000259" key="1">
    <source>
        <dbReference type="Pfam" id="PF11707"/>
    </source>
</evidence>
<keyword evidence="5" id="KW-1185">Reference proteome</keyword>
<dbReference type="SUPFAM" id="SSF48371">
    <property type="entry name" value="ARM repeat"/>
    <property type="match status" value="1"/>
</dbReference>
<dbReference type="Pfam" id="PF11707">
    <property type="entry name" value="Npa1"/>
    <property type="match status" value="1"/>
</dbReference>
<dbReference type="HOGENOM" id="CLU_009575_0_0_1"/>
<proteinExistence type="predicted"/>
<dbReference type="GO" id="GO:0000463">
    <property type="term" value="P:maturation of LSU-rRNA from tricistronic rRNA transcript (SSU-rRNA, 5.8S rRNA, LSU-rRNA)"/>
    <property type="evidence" value="ECO:0007669"/>
    <property type="project" value="TreeGrafter"/>
</dbReference>
<evidence type="ECO:0000259" key="3">
    <source>
        <dbReference type="Pfam" id="PF26140"/>
    </source>
</evidence>
<feature type="domain" description="URB1 central HEAT repeat" evidence="3">
    <location>
        <begin position="620"/>
        <end position="805"/>
    </location>
</feature>
<dbReference type="Pfam" id="PF26140">
    <property type="entry name" value="HEAT_URB1"/>
    <property type="match status" value="1"/>
</dbReference>
<dbReference type="GeneID" id="25285776"/>
<reference evidence="4 5" key="1">
    <citation type="submission" date="2013-03" db="EMBL/GenBank/DDBJ databases">
        <title>The Genome Sequence of Exophiala aquamarina CBS 119918.</title>
        <authorList>
            <consortium name="The Broad Institute Genomics Platform"/>
            <person name="Cuomo C."/>
            <person name="de Hoog S."/>
            <person name="Gorbushina A."/>
            <person name="Walker B."/>
            <person name="Young S.K."/>
            <person name="Zeng Q."/>
            <person name="Gargeya S."/>
            <person name="Fitzgerald M."/>
            <person name="Haas B."/>
            <person name="Abouelleil A."/>
            <person name="Allen A.W."/>
            <person name="Alvarado L."/>
            <person name="Arachchi H.M."/>
            <person name="Berlin A.M."/>
            <person name="Chapman S.B."/>
            <person name="Gainer-Dewar J."/>
            <person name="Goldberg J."/>
            <person name="Griggs A."/>
            <person name="Gujja S."/>
            <person name="Hansen M."/>
            <person name="Howarth C."/>
            <person name="Imamovic A."/>
            <person name="Ireland A."/>
            <person name="Larimer J."/>
            <person name="McCowan C."/>
            <person name="Murphy C."/>
            <person name="Pearson M."/>
            <person name="Poon T.W."/>
            <person name="Priest M."/>
            <person name="Roberts A."/>
            <person name="Saif S."/>
            <person name="Shea T."/>
            <person name="Sisk P."/>
            <person name="Sykes S."/>
            <person name="Wortman J."/>
            <person name="Nusbaum C."/>
            <person name="Birren B."/>
        </authorList>
    </citation>
    <scope>NUCLEOTIDE SEQUENCE [LARGE SCALE GENOMIC DNA]</scope>
    <source>
        <strain evidence="4 5">CBS 119918</strain>
    </source>
</reference>
<sequence length="1178" mass="132291">MAETGSRLPKRRKLDDSFTDSEQLHRLFQFSKHSSSAEVQTAIQKFNDFLSGIRNDGGASKNRTEQLQILRKYCEEQASASHDQIDFPDIFATWAHASESNDEAVLVAAPSLLVQFFQTISGHLGFRDFGLSLCHSLLKRDQLRLFEKALSAPRSKDSLIAINLQLLTEIISFDEGALASNVFGRRDSLYKRLDGILSNGRSAQGNLLSAHREAFKFLLANLKYLDTTAKTEIITHGKTLYSAISSLPQEEPKLVLETLDAFEEWILEDKTLPKQLKGRCFNSGVLAALAKLYDYEQDQQNALDTYHAQSPVRDSLHNLLLKICSSNKAILLPQTGWYPVGTNPERVELDENTIDLGLDSPYYFDKYTEKIPVKNGGLSTFVQGLKPGEDVLHARLITTIFAAAPELVAEYFSKKQKFLAASSDDPLWRGQFAFLFSVVQLEVPRHLGWPERLPATPPPLSVAIESIVPRPLERSITTKCLHSEDEIVVLSTLRFLTIALDKLDSTLRIIDKAAATSQLWSQAWIKLTNLFVERVPPLQEVVATLHKLEPGKEQLRATVLECIAKYHKVLPSAAAGLKFDLTPLLSKALLTLESEDLDESIRKTLHEQLSHQLTIAKGSSVTKWWHKATAETLSPVTLLLRFCVKSPETTLTKQATNVLRDLITGKGVLSSTTRSLDALLTSLSPTTKWQAEEATYQFVDNCMTRTMQRPVKYLDQVEHLQMVVSDEKALSLIACCVTEQWPFVLKKGDKASTKEIAGWIARFFTALDSAMENYRVLMHFQTDMLSATEDDKKAWNALTSAFEKQRKKPITLVESTLSDDVENASTSDVLEDANYLSQSQEAIQLDKVFPKLPIIPKTLTGLTRWSKPDFESAVQSGRLANLIRCLISSDQEVRLQAFHILQTVMHAVEQSSYSEKTQLYILFGEIIETVKNHSLKLCTGPPGATAPPSITFELAISMLNVISDPSSPFYQKTNKFLLRSPSWNVNQLIPYWTNEIFLTEPESDDVFGPLSSNTSTDISNNTLVIVDSKNAQHVEISHLLATVLIPSLRTSVDLDLFRRAQIYTRLFSYYLAPVCHKAIRKQILHVVHLTNQIPGGSDMLITRTGVREWLRIAREIRDHSGHGPSSFGQVDVEITAIVDALLLEVTEKSDRREIERWEDRTSLFKQRDSDKRVGEIAV</sequence>
<feature type="domain" description="URB1 C-terminal" evidence="2">
    <location>
        <begin position="880"/>
        <end position="1109"/>
    </location>
</feature>
<organism evidence="4 5">
    <name type="scientific">Exophiala aquamarina CBS 119918</name>
    <dbReference type="NCBI Taxonomy" id="1182545"/>
    <lineage>
        <taxon>Eukaryota</taxon>
        <taxon>Fungi</taxon>
        <taxon>Dikarya</taxon>
        <taxon>Ascomycota</taxon>
        <taxon>Pezizomycotina</taxon>
        <taxon>Eurotiomycetes</taxon>
        <taxon>Chaetothyriomycetidae</taxon>
        <taxon>Chaetothyriales</taxon>
        <taxon>Herpotrichiellaceae</taxon>
        <taxon>Exophiala</taxon>
    </lineage>
</organism>
<dbReference type="VEuPathDB" id="FungiDB:A1O9_10873"/>
<name>A0A072NZW7_9EURO</name>
<dbReference type="RefSeq" id="XP_013255557.1">
    <property type="nucleotide sequence ID" value="XM_013400103.1"/>
</dbReference>
<evidence type="ECO:0000313" key="4">
    <source>
        <dbReference type="EMBL" id="KEF52967.1"/>
    </source>
</evidence>
<dbReference type="InterPro" id="IPR059018">
    <property type="entry name" value="HEAT_URB1"/>
</dbReference>
<dbReference type="STRING" id="1182545.A0A072NZW7"/>
<protein>
    <recommendedName>
        <fullName evidence="6">Nucleolar pre-ribosomal-associated protein 1 N-terminal domain-containing protein</fullName>
    </recommendedName>
</protein>
<dbReference type="AlphaFoldDB" id="A0A072NZW7"/>
<dbReference type="GO" id="GO:0000466">
    <property type="term" value="P:maturation of 5.8S rRNA from tricistronic rRNA transcript (SSU-rRNA, 5.8S rRNA, LSU-rRNA)"/>
    <property type="evidence" value="ECO:0007669"/>
    <property type="project" value="TreeGrafter"/>
</dbReference>
<dbReference type="GO" id="GO:0005730">
    <property type="term" value="C:nucleolus"/>
    <property type="evidence" value="ECO:0007669"/>
    <property type="project" value="TreeGrafter"/>
</dbReference>
<evidence type="ECO:0000259" key="2">
    <source>
        <dbReference type="Pfam" id="PF16201"/>
    </source>
</evidence>
<dbReference type="PANTHER" id="PTHR13500">
    <property type="entry name" value="NUCLEOLAR PRERIBOSOMAL-ASSOCIATED PROTEIN 1"/>
    <property type="match status" value="1"/>
</dbReference>
<dbReference type="InterPro" id="IPR021714">
    <property type="entry name" value="URB1_N"/>
</dbReference>
<feature type="domain" description="URB1 N-terminal" evidence="1">
    <location>
        <begin position="88"/>
        <end position="416"/>
    </location>
</feature>
<dbReference type="InterPro" id="IPR032436">
    <property type="entry name" value="URB1_C"/>
</dbReference>
<dbReference type="PANTHER" id="PTHR13500:SF0">
    <property type="entry name" value="NUCLEOLAR PRE-RIBOSOMAL-ASSOCIATED PROTEIN 1"/>
    <property type="match status" value="1"/>
</dbReference>
<evidence type="ECO:0000313" key="5">
    <source>
        <dbReference type="Proteomes" id="UP000027920"/>
    </source>
</evidence>
<dbReference type="InterPro" id="IPR016024">
    <property type="entry name" value="ARM-type_fold"/>
</dbReference>
<comment type="caution">
    <text evidence="4">The sequence shown here is derived from an EMBL/GenBank/DDBJ whole genome shotgun (WGS) entry which is preliminary data.</text>
</comment>
<dbReference type="Proteomes" id="UP000027920">
    <property type="component" value="Unassembled WGS sequence"/>
</dbReference>
<accession>A0A072NZW7</accession>
<dbReference type="OrthoDB" id="72892at2759"/>
<dbReference type="EMBL" id="AMGV01000015">
    <property type="protein sequence ID" value="KEF52967.1"/>
    <property type="molecule type" value="Genomic_DNA"/>
</dbReference>
<gene>
    <name evidence="4" type="ORF">A1O9_10873</name>
</gene>
<evidence type="ECO:0008006" key="6">
    <source>
        <dbReference type="Google" id="ProtNLM"/>
    </source>
</evidence>